<name>A0A1G8LIY2_9CLOT</name>
<accession>A0A1G8LIY2</accession>
<organism evidence="1 2">
    <name type="scientific">Proteiniclasticum ruminis</name>
    <dbReference type="NCBI Taxonomy" id="398199"/>
    <lineage>
        <taxon>Bacteria</taxon>
        <taxon>Bacillati</taxon>
        <taxon>Bacillota</taxon>
        <taxon>Clostridia</taxon>
        <taxon>Eubacteriales</taxon>
        <taxon>Clostridiaceae</taxon>
        <taxon>Proteiniclasticum</taxon>
    </lineage>
</organism>
<evidence type="ECO:0000313" key="1">
    <source>
        <dbReference type="EMBL" id="SDI55613.1"/>
    </source>
</evidence>
<protein>
    <submittedName>
        <fullName evidence="1">Uncharacterized protein</fullName>
    </submittedName>
</protein>
<dbReference type="EMBL" id="FNDZ01000003">
    <property type="protein sequence ID" value="SDI55613.1"/>
    <property type="molecule type" value="Genomic_DNA"/>
</dbReference>
<reference evidence="1 2" key="1">
    <citation type="submission" date="2016-10" db="EMBL/GenBank/DDBJ databases">
        <authorList>
            <person name="de Groot N.N."/>
        </authorList>
    </citation>
    <scope>NUCLEOTIDE SEQUENCE [LARGE SCALE GENOMIC DNA]</scope>
    <source>
        <strain evidence="1 2">CGMCC 1.5058</strain>
    </source>
</reference>
<dbReference type="Proteomes" id="UP000183255">
    <property type="component" value="Unassembled WGS sequence"/>
</dbReference>
<evidence type="ECO:0000313" key="2">
    <source>
        <dbReference type="Proteomes" id="UP000183255"/>
    </source>
</evidence>
<gene>
    <name evidence="1" type="ORF">SAMN05421804_10393</name>
</gene>
<proteinExistence type="predicted"/>
<sequence length="297" mass="34793">MKMLEVQYTVDHLEKEELERAMKDAVRSYKSHKGTAILVYKRFLQYLIEVHQCSIEVSFPEVEVWNTFERQMYLAKELQGGDLNIEDLSERLWVSTRTLEEDLKKLRGLDEDPIQILGRKFEIRDMERKNGKVLLSSTVHPFFLTWNLTQVIAALKGLQMMMENPLMKAYAQKSAEDLWMQLSSYGKNRILQVSKELFQEDTAFYEALASSESDVFLEEKRFKTTDGPSVLMDCLKNEKSFYMEYLEEDGSAVFLEDCLCIPGTYEGSLLKIEYKEGVRTVFFDRVLRSAYTKEELY</sequence>
<dbReference type="AlphaFoldDB" id="A0A1G8LIY2"/>
<dbReference type="RefSeq" id="WP_031575392.1">
    <property type="nucleotide sequence ID" value="NZ_FNDZ01000003.1"/>
</dbReference>